<dbReference type="Pfam" id="PF03227">
    <property type="entry name" value="GILT"/>
    <property type="match status" value="1"/>
</dbReference>
<comment type="similarity">
    <text evidence="2">Belongs to the GILT family.</text>
</comment>
<dbReference type="EMBL" id="CAJFDI010000002">
    <property type="protein sequence ID" value="CAD5215875.1"/>
    <property type="molecule type" value="Genomic_DNA"/>
</dbReference>
<evidence type="ECO:0000256" key="4">
    <source>
        <dbReference type="ARBA" id="ARBA00022729"/>
    </source>
</evidence>
<evidence type="ECO:0000313" key="7">
    <source>
        <dbReference type="Proteomes" id="UP000659654"/>
    </source>
</evidence>
<gene>
    <name evidence="6" type="ORF">BXYJ_LOCUS4248</name>
</gene>
<dbReference type="PANTHER" id="PTHR13234">
    <property type="entry name" value="GAMMA-INTERFERON INDUCIBLE LYSOSOMAL THIOL REDUCTASE GILT"/>
    <property type="match status" value="1"/>
</dbReference>
<protein>
    <submittedName>
        <fullName evidence="6">(pine wood nematode) hypothetical protein</fullName>
    </submittedName>
</protein>
<keyword evidence="7" id="KW-1185">Reference proteome</keyword>
<keyword evidence="4" id="KW-0732">Signal</keyword>
<dbReference type="InterPro" id="IPR004911">
    <property type="entry name" value="Interferon-induced_GILT"/>
</dbReference>
<proteinExistence type="inferred from homology"/>
<reference evidence="6" key="1">
    <citation type="submission" date="2020-09" db="EMBL/GenBank/DDBJ databases">
        <authorList>
            <person name="Kikuchi T."/>
        </authorList>
    </citation>
    <scope>NUCLEOTIDE SEQUENCE</scope>
    <source>
        <strain evidence="6">Ka4C1</strain>
    </source>
</reference>
<keyword evidence="5" id="KW-0325">Glycoprotein</keyword>
<accession>A0A811KLB0</accession>
<dbReference type="AlphaFoldDB" id="A0A811KLB0"/>
<evidence type="ECO:0000313" key="6">
    <source>
        <dbReference type="EMBL" id="CAD5215875.1"/>
    </source>
</evidence>
<dbReference type="Proteomes" id="UP000659654">
    <property type="component" value="Unassembled WGS sequence"/>
</dbReference>
<sequence length="457" mass="52620">MFSSPVAVQFTTTLRRRSLGPSASVDSRTIELDILNALKGDNISHQVRGEVVIVLTEMDRDEREQLIDFLISPDGAFRSTMENNACKQFQCTPEEFCNAFRDETLILMLEYWTLIQVQIMPNLSLMLYPLESNTFRLRKLIMQALRDNVLLPMLRSRRRPKNYMKIHPVLANVWQTACDGSAEHEEYMKLTDCLNKMLVLLTFLGLTVIVHSSDIDCGRVPPSLWCLNQNLAAKCNVAEQCEAYLTKSKGQKLQLTLLYETLCIDCEEFMTGTFYHDIYLKYGSKVDFELVPYGNAEMDKQGNVKCQHGKAECEGNKYEACLIHYMPEPIPFIRCIELQLPKVEIEKAVRKCYKTFKTAPHVVDQVTHCYNGKLGDQLIKGHAERTSAIQPEKHLGVPWLLFNNVSLKSAQKYGNAFNYAIDDWYVQDKENMKLLFDTIDESPEEPKMCRNDNLRNY</sequence>
<keyword evidence="3" id="KW-0964">Secreted</keyword>
<dbReference type="OrthoDB" id="958254at2759"/>
<dbReference type="SMR" id="A0A811KLB0"/>
<evidence type="ECO:0000256" key="2">
    <source>
        <dbReference type="ARBA" id="ARBA00005679"/>
    </source>
</evidence>
<evidence type="ECO:0000256" key="1">
    <source>
        <dbReference type="ARBA" id="ARBA00004613"/>
    </source>
</evidence>
<dbReference type="EMBL" id="CAJFCV020000002">
    <property type="protein sequence ID" value="CAG9098166.1"/>
    <property type="molecule type" value="Genomic_DNA"/>
</dbReference>
<organism evidence="6 7">
    <name type="scientific">Bursaphelenchus xylophilus</name>
    <name type="common">Pinewood nematode worm</name>
    <name type="synonym">Aphelenchoides xylophilus</name>
    <dbReference type="NCBI Taxonomy" id="6326"/>
    <lineage>
        <taxon>Eukaryota</taxon>
        <taxon>Metazoa</taxon>
        <taxon>Ecdysozoa</taxon>
        <taxon>Nematoda</taxon>
        <taxon>Chromadorea</taxon>
        <taxon>Rhabditida</taxon>
        <taxon>Tylenchina</taxon>
        <taxon>Tylenchomorpha</taxon>
        <taxon>Aphelenchoidea</taxon>
        <taxon>Aphelenchoididae</taxon>
        <taxon>Bursaphelenchus</taxon>
    </lineage>
</organism>
<dbReference type="GO" id="GO:0005576">
    <property type="term" value="C:extracellular region"/>
    <property type="evidence" value="ECO:0007669"/>
    <property type="project" value="UniProtKB-SubCell"/>
</dbReference>
<evidence type="ECO:0000256" key="5">
    <source>
        <dbReference type="ARBA" id="ARBA00023180"/>
    </source>
</evidence>
<dbReference type="PANTHER" id="PTHR13234:SF8">
    <property type="entry name" value="GAMMA-INTERFERON-INDUCIBLE LYSOSOMAL THIOL REDUCTASE"/>
    <property type="match status" value="1"/>
</dbReference>
<name>A0A811KLB0_BURXY</name>
<evidence type="ECO:0000256" key="3">
    <source>
        <dbReference type="ARBA" id="ARBA00022525"/>
    </source>
</evidence>
<comment type="caution">
    <text evidence="6">The sequence shown here is derived from an EMBL/GenBank/DDBJ whole genome shotgun (WGS) entry which is preliminary data.</text>
</comment>
<comment type="subcellular location">
    <subcellularLocation>
        <location evidence="1">Secreted</location>
    </subcellularLocation>
</comment>
<dbReference type="Proteomes" id="UP000582659">
    <property type="component" value="Unassembled WGS sequence"/>
</dbReference>
<dbReference type="GO" id="GO:0016671">
    <property type="term" value="F:oxidoreductase activity, acting on a sulfur group of donors, disulfide as acceptor"/>
    <property type="evidence" value="ECO:0007669"/>
    <property type="project" value="InterPro"/>
</dbReference>